<feature type="region of interest" description="Disordered" evidence="1">
    <location>
        <begin position="159"/>
        <end position="178"/>
    </location>
</feature>
<keyword evidence="2" id="KW-0732">Signal</keyword>
<feature type="signal peptide" evidence="2">
    <location>
        <begin position="1"/>
        <end position="18"/>
    </location>
</feature>
<dbReference type="EMBL" id="CP063362">
    <property type="protein sequence ID" value="QRG06412.1"/>
    <property type="molecule type" value="Genomic_DNA"/>
</dbReference>
<evidence type="ECO:0000256" key="2">
    <source>
        <dbReference type="SAM" id="SignalP"/>
    </source>
</evidence>
<evidence type="ECO:0000256" key="1">
    <source>
        <dbReference type="SAM" id="MobiDB-lite"/>
    </source>
</evidence>
<evidence type="ECO:0008006" key="5">
    <source>
        <dbReference type="Google" id="ProtNLM"/>
    </source>
</evidence>
<gene>
    <name evidence="3" type="ORF">EZH22_26265</name>
</gene>
<protein>
    <recommendedName>
        <fullName evidence="5">Peptidase A2 domain-containing protein</fullName>
    </recommendedName>
</protein>
<keyword evidence="4" id="KW-1185">Reference proteome</keyword>
<dbReference type="Proteomes" id="UP000596427">
    <property type="component" value="Chromosome"/>
</dbReference>
<organism evidence="3 4">
    <name type="scientific">Xanthobacter dioxanivorans</name>
    <dbReference type="NCBI Taxonomy" id="2528964"/>
    <lineage>
        <taxon>Bacteria</taxon>
        <taxon>Pseudomonadati</taxon>
        <taxon>Pseudomonadota</taxon>
        <taxon>Alphaproteobacteria</taxon>
        <taxon>Hyphomicrobiales</taxon>
        <taxon>Xanthobacteraceae</taxon>
        <taxon>Xanthobacter</taxon>
    </lineage>
</organism>
<dbReference type="KEGG" id="xdi:EZH22_26265"/>
<sequence>MRRLAFRAFFLAFLPALAGAPAAAQQAVTLPYFNAPADGEPIRRPPTLGLAVGGEVHRAVMDTGSTGVVISATSIADFDTLPVLGPGKLTYSSSGRIMRGVYVEAPVTVVGADGTRFTTRPIRILAVTRIDCLRAARSCTPVKAPRRVAMLGIGFARTRDEAPGTGPRGNPFLNAPGMGTPDRLGALGRGYVAGRRSVTVGLAAADKAGFRLVKLKADPPTGDWAATPVCLALDGRAPAACGSLLMDTGVTTMFLTLPDAQTAGLATLDPRGATVLADGVALAVSPGEGQGAPAYGFTVGDRADPVVPERVILVGAGRMGRNPRAPFVNTTVRALNAFDYLFDADAGEVGFRPRSPAP</sequence>
<evidence type="ECO:0000313" key="4">
    <source>
        <dbReference type="Proteomes" id="UP000596427"/>
    </source>
</evidence>
<evidence type="ECO:0000313" key="3">
    <source>
        <dbReference type="EMBL" id="QRG06412.1"/>
    </source>
</evidence>
<accession>A0A974SIG8</accession>
<reference evidence="3 4" key="1">
    <citation type="submission" date="2020-10" db="EMBL/GenBank/DDBJ databases">
        <title>Degradation of 1,4-Dioxane by Xanthobacter sp. YN2, via a Novel Group-2 Soluble Di-Iron Monooxygenase.</title>
        <authorList>
            <person name="Ma F."/>
            <person name="Wang Y."/>
            <person name="Yang J."/>
            <person name="Guo H."/>
            <person name="Su D."/>
            <person name="Yu L."/>
        </authorList>
    </citation>
    <scope>NUCLEOTIDE SEQUENCE [LARGE SCALE GENOMIC DNA]</scope>
    <source>
        <strain evidence="3 4">YN2</strain>
    </source>
</reference>
<proteinExistence type="predicted"/>
<dbReference type="AlphaFoldDB" id="A0A974SIG8"/>
<feature type="chain" id="PRO_5036850372" description="Peptidase A2 domain-containing protein" evidence="2">
    <location>
        <begin position="19"/>
        <end position="358"/>
    </location>
</feature>
<name>A0A974SIG8_9HYPH</name>
<dbReference type="RefSeq" id="WP_203193322.1">
    <property type="nucleotide sequence ID" value="NZ_CP063362.1"/>
</dbReference>